<dbReference type="OrthoDB" id="445433at2759"/>
<dbReference type="Proteomes" id="UP000604046">
    <property type="component" value="Unassembled WGS sequence"/>
</dbReference>
<feature type="region of interest" description="Disordered" evidence="1">
    <location>
        <begin position="203"/>
        <end position="236"/>
    </location>
</feature>
<reference evidence="2" key="1">
    <citation type="submission" date="2021-02" db="EMBL/GenBank/DDBJ databases">
        <authorList>
            <person name="Dougan E. K."/>
            <person name="Rhodes N."/>
            <person name="Thang M."/>
            <person name="Chan C."/>
        </authorList>
    </citation>
    <scope>NUCLEOTIDE SEQUENCE</scope>
</reference>
<evidence type="ECO:0000313" key="3">
    <source>
        <dbReference type="Proteomes" id="UP000604046"/>
    </source>
</evidence>
<sequence>MTSSHRRQSYDRARLSWEDVKSGERVISLADVVVIDRAKYAGNVGSILRHMPILGGAQILFLANSAHPPSSPYPPYPRSFIKEVMRVSMLQHYREFEGRFCLLDGGRDEVLHLLALLKSRGFVLMILENVEAFEERLHGSEEVPERGHDACRSFHYSSIYDEASVLRDLRSPIAYIFGGESGPPMPELFQACDVGGFIPSCAGSDPHSSSRTPGHKSQSHCGAGDADPSQSREQNEMECEARMHSCNLSIAACIVLSERHRLLLAKRQNDVVGCCTALAAAAGFGMQLASVATGNSRKGELFQPATARIPFGTWLA</sequence>
<evidence type="ECO:0000256" key="1">
    <source>
        <dbReference type="SAM" id="MobiDB-lite"/>
    </source>
</evidence>
<dbReference type="EMBL" id="CAJNDS010000767">
    <property type="protein sequence ID" value="CAE7232517.1"/>
    <property type="molecule type" value="Genomic_DNA"/>
</dbReference>
<protein>
    <submittedName>
        <fullName evidence="2">Ift43 protein</fullName>
    </submittedName>
</protein>
<dbReference type="AlphaFoldDB" id="A0A812KYH9"/>
<accession>A0A812KYH9</accession>
<gene>
    <name evidence="2" type="primary">ift43</name>
    <name evidence="2" type="ORF">SNAT2548_LOCUS9632</name>
</gene>
<proteinExistence type="predicted"/>
<dbReference type="Gene3D" id="3.40.1280.10">
    <property type="match status" value="1"/>
</dbReference>
<dbReference type="InterPro" id="IPR029026">
    <property type="entry name" value="tRNA_m1G_MTases_N"/>
</dbReference>
<organism evidence="2 3">
    <name type="scientific">Symbiodinium natans</name>
    <dbReference type="NCBI Taxonomy" id="878477"/>
    <lineage>
        <taxon>Eukaryota</taxon>
        <taxon>Sar</taxon>
        <taxon>Alveolata</taxon>
        <taxon>Dinophyceae</taxon>
        <taxon>Suessiales</taxon>
        <taxon>Symbiodiniaceae</taxon>
        <taxon>Symbiodinium</taxon>
    </lineage>
</organism>
<comment type="caution">
    <text evidence="2">The sequence shown here is derived from an EMBL/GenBank/DDBJ whole genome shotgun (WGS) entry which is preliminary data.</text>
</comment>
<evidence type="ECO:0000313" key="2">
    <source>
        <dbReference type="EMBL" id="CAE7232517.1"/>
    </source>
</evidence>
<name>A0A812KYH9_9DINO</name>
<keyword evidence="3" id="KW-1185">Reference proteome</keyword>